<name>A0A511YS78_9FLAO</name>
<comment type="caution">
    <text evidence="1">The sequence shown here is derived from an EMBL/GenBank/DDBJ whole genome shotgun (WGS) entry which is preliminary data.</text>
</comment>
<protein>
    <submittedName>
        <fullName evidence="1">Uncharacterized protein</fullName>
    </submittedName>
</protein>
<dbReference type="AlphaFoldDB" id="A0A511YS78"/>
<proteinExistence type="predicted"/>
<sequence>MAGALKGQNLKGGSLKNDMLPQEITLPPQTAKIIDSVFVMQSGIAQLETVQVFDLRNGILVSGKLEYFQKGILIHTTIDQFNKNGNLIESATTFHLKNSTRTFRKKRDEHENMTQLTTLENGKEHFAYYKNVYRKNQLAEQWVLSPYTGAVTHTYLYGYDRSGNLRESRRKGADPNTKTVFEYNKQNQITLKQDLKSGQVDEKMVYFYDQGRLQKTEWYERLSPNPMIENYTYNKSGQLVQVRLGKSNDKTEYKDFDEFGNWQIKEQYDFGELNRLTIRRFLIR</sequence>
<dbReference type="Gene3D" id="2.180.10.10">
    <property type="entry name" value="RHS repeat-associated core"/>
    <property type="match status" value="1"/>
</dbReference>
<reference evidence="1 2" key="1">
    <citation type="submission" date="2019-07" db="EMBL/GenBank/DDBJ databases">
        <title>Whole genome shotgun sequence of Chryseobacterium hagamense NBRC 105253.</title>
        <authorList>
            <person name="Hosoyama A."/>
            <person name="Uohara A."/>
            <person name="Ohji S."/>
            <person name="Ichikawa N."/>
        </authorList>
    </citation>
    <scope>NUCLEOTIDE SEQUENCE [LARGE SCALE GENOMIC DNA]</scope>
    <source>
        <strain evidence="1 2">NBRC 105253</strain>
    </source>
</reference>
<evidence type="ECO:0000313" key="2">
    <source>
        <dbReference type="Proteomes" id="UP000321863"/>
    </source>
</evidence>
<evidence type="ECO:0000313" key="1">
    <source>
        <dbReference type="EMBL" id="GEN78045.1"/>
    </source>
</evidence>
<dbReference type="EMBL" id="BJYJ01000043">
    <property type="protein sequence ID" value="GEN78045.1"/>
    <property type="molecule type" value="Genomic_DNA"/>
</dbReference>
<keyword evidence="2" id="KW-1185">Reference proteome</keyword>
<gene>
    <name evidence="1" type="ORF">CHA01nite_37850</name>
</gene>
<accession>A0A511YS78</accession>
<dbReference type="Proteomes" id="UP000321863">
    <property type="component" value="Unassembled WGS sequence"/>
</dbReference>
<organism evidence="1 2">
    <name type="scientific">Chryseobacterium hagamense</name>
    <dbReference type="NCBI Taxonomy" id="395935"/>
    <lineage>
        <taxon>Bacteria</taxon>
        <taxon>Pseudomonadati</taxon>
        <taxon>Bacteroidota</taxon>
        <taxon>Flavobacteriia</taxon>
        <taxon>Flavobacteriales</taxon>
        <taxon>Weeksellaceae</taxon>
        <taxon>Chryseobacterium group</taxon>
        <taxon>Chryseobacterium</taxon>
    </lineage>
</organism>